<dbReference type="Pfam" id="PF24871">
    <property type="entry name" value="Piezo_TM1-24"/>
    <property type="match status" value="1"/>
</dbReference>
<evidence type="ECO:0000313" key="3">
    <source>
        <dbReference type="EMBL" id="OCA15683.1"/>
    </source>
</evidence>
<evidence type="ECO:0000256" key="1">
    <source>
        <dbReference type="SAM" id="Phobius"/>
    </source>
</evidence>
<dbReference type="InterPro" id="IPR056769">
    <property type="entry name" value="Piezo_TM1-24"/>
</dbReference>
<dbReference type="PANTHER" id="PTHR47049:SF7">
    <property type="entry name" value="PIEZO-TYPE MECHANOSENSITIVE ION CHANNEL COMPONENT 2 ISOFORM X1"/>
    <property type="match status" value="1"/>
</dbReference>
<accession>A0A1B8XYI5</accession>
<dbReference type="PANTHER" id="PTHR47049">
    <property type="entry name" value="PIEZO-TYPE MECHANOSENSITIVE ION CHANNEL HOMOLOG"/>
    <property type="match status" value="1"/>
</dbReference>
<organism evidence="3">
    <name type="scientific">Xenopus tropicalis</name>
    <name type="common">Western clawed frog</name>
    <name type="synonym">Silurana tropicalis</name>
    <dbReference type="NCBI Taxonomy" id="8364"/>
    <lineage>
        <taxon>Eukaryota</taxon>
        <taxon>Metazoa</taxon>
        <taxon>Chordata</taxon>
        <taxon>Craniata</taxon>
        <taxon>Vertebrata</taxon>
        <taxon>Euteleostomi</taxon>
        <taxon>Amphibia</taxon>
        <taxon>Batrachia</taxon>
        <taxon>Anura</taxon>
        <taxon>Pipoidea</taxon>
        <taxon>Pipidae</taxon>
        <taxon>Xenopodinae</taxon>
        <taxon>Xenopus</taxon>
        <taxon>Silurana</taxon>
    </lineage>
</organism>
<feature type="transmembrane region" description="Helical" evidence="1">
    <location>
        <begin position="232"/>
        <end position="253"/>
    </location>
</feature>
<protein>
    <recommendedName>
        <fullName evidence="2">Piezo TM1-24 domain-containing protein</fullName>
    </recommendedName>
</protein>
<feature type="domain" description="Piezo TM1-24" evidence="2">
    <location>
        <begin position="1"/>
        <end position="291"/>
    </location>
</feature>
<reference evidence="3" key="1">
    <citation type="submission" date="2009-11" db="EMBL/GenBank/DDBJ databases">
        <authorList>
            <consortium name="US DOE Joint Genome Institute (JGI-PGF)"/>
            <person name="Ottilar R."/>
            <person name="Schmutz J."/>
            <person name="Salamov A."/>
            <person name="Cheng J.F."/>
            <person name="Lucas S."/>
            <person name="Pitluck S."/>
            <person name="Gundlach H."/>
            <person name="Guo Y."/>
            <person name="Haberer G."/>
            <person name="Nasrallah J."/>
            <person name="Mayer K.F.X."/>
            <person name="van de Peer Y."/>
            <person name="Weigel D."/>
            <person name="Grigoriev I.V."/>
        </authorList>
    </citation>
    <scope>NUCLEOTIDE SEQUENCE</scope>
    <source>
        <strain evidence="3">Nigerian</strain>
    </source>
</reference>
<dbReference type="GO" id="GO:0016020">
    <property type="term" value="C:membrane"/>
    <property type="evidence" value="ECO:0007669"/>
    <property type="project" value="InterPro"/>
</dbReference>
<reference evidence="3" key="3">
    <citation type="submission" date="2016-05" db="EMBL/GenBank/DDBJ databases">
        <title>WGS assembly of Xenopus tropicalis.</title>
        <authorList>
            <person name="Sessions A."/>
            <person name="Jenkins J."/>
            <person name="Mitros T."/>
            <person name="Lyons J.T."/>
            <person name="Dichmann D.S."/>
            <person name="Robert J."/>
            <person name="Harland R.M."/>
            <person name="Rokhsar D.S."/>
        </authorList>
    </citation>
    <scope>NUCLEOTIDE SEQUENCE</scope>
    <source>
        <strain evidence="3">Nigerian</strain>
    </source>
</reference>
<keyword evidence="1" id="KW-0472">Membrane</keyword>
<dbReference type="EMBL" id="KV460759">
    <property type="protein sequence ID" value="OCA15683.1"/>
    <property type="molecule type" value="Genomic_DNA"/>
</dbReference>
<evidence type="ECO:0000259" key="2">
    <source>
        <dbReference type="Pfam" id="PF24871"/>
    </source>
</evidence>
<keyword evidence="1" id="KW-0812">Transmembrane</keyword>
<gene>
    <name evidence="3" type="ORF">XENTR_v90029404mg</name>
</gene>
<dbReference type="AlphaFoldDB" id="A0A1B8XYI5"/>
<proteinExistence type="predicted"/>
<dbReference type="InterPro" id="IPR027272">
    <property type="entry name" value="Piezo"/>
</dbReference>
<name>A0A1B8XYI5_XENTR</name>
<sequence length="302" mass="34855">MAAIFSAGHLTALYLYQLPVFQELIPPQDLYARLFGMTAIIRTNSTQSWIIHLHHDLQWPVFLNPLILLLMYYTLVMLLDQWNQIPVVYCEQETEKDMAASHSKEHQQLDGMLWPSHAEMLQTEYLSHNGWQDLPLLKCEHLQGQTDFSVPIYSQEVDTTDEVSETEETKEVPEKEAKPGGLVVLGEFLMRQSYVSALIVMMIWSITYNSWLTFVLLLWSCVIWMMRDRRRYAMLSAPFLALYANILVIQNFFVGLSLSQEELFPGIPNAILIDFDLKPYTLPCTHLMVKVSGLSQHLIGQL</sequence>
<feature type="transmembrane region" description="Helical" evidence="1">
    <location>
        <begin position="194"/>
        <end position="220"/>
    </location>
</feature>
<keyword evidence="1" id="KW-1133">Transmembrane helix</keyword>
<dbReference type="GO" id="GO:0008381">
    <property type="term" value="F:mechanosensitive monoatomic ion channel activity"/>
    <property type="evidence" value="ECO:0007669"/>
    <property type="project" value="InterPro"/>
</dbReference>
<reference evidence="3" key="2">
    <citation type="journal article" date="2010" name="Science">
        <title>The genome of the Western clawed frog Xenopus tropicalis.</title>
        <authorList>
            <person name="Hellsten U."/>
            <person name="Harland R.M."/>
            <person name="Gilchrist M.J."/>
            <person name="Hendrix D."/>
            <person name="Jurka J."/>
            <person name="Kapitonov V."/>
            <person name="Ovcharenko I."/>
            <person name="Putnam N.H."/>
            <person name="Shu S."/>
            <person name="Taher L."/>
            <person name="Blitz I.L."/>
            <person name="Blumberg B."/>
            <person name="Dichmann D.S."/>
            <person name="Dubchak I."/>
            <person name="Amaya E."/>
            <person name="Detter J.C."/>
            <person name="Fletcher R."/>
            <person name="Gerhard D.S."/>
            <person name="Goodstein D."/>
            <person name="Graves T."/>
            <person name="Grigoriev I.V."/>
            <person name="Grimwood J."/>
            <person name="Kawashima T."/>
            <person name="Lindquist E."/>
            <person name="Lucas S.M."/>
            <person name="Mead P.E."/>
            <person name="Mitros T."/>
            <person name="Ogino H."/>
            <person name="Ohta Y."/>
            <person name="Poliakov A.V."/>
            <person name="Pollet N."/>
            <person name="Robert J."/>
            <person name="Salamov A."/>
            <person name="Sater A.K."/>
            <person name="Schmutz J."/>
            <person name="Terry A."/>
            <person name="Vize P.D."/>
            <person name="Warren W.C."/>
            <person name="Wells D."/>
            <person name="Wills A."/>
            <person name="Wilson R.K."/>
            <person name="Zimmerman L.B."/>
            <person name="Zorn A.M."/>
            <person name="Grainger R."/>
            <person name="Grammer T."/>
            <person name="Khokha M.K."/>
            <person name="Richardson P.M."/>
            <person name="Rokhsar D.S."/>
        </authorList>
    </citation>
    <scope>NUCLEOTIDE SEQUENCE [LARGE SCALE GENOMIC DNA]</scope>
    <source>
        <strain evidence="3">Nigerian</strain>
    </source>
</reference>